<dbReference type="Pfam" id="PF14278">
    <property type="entry name" value="TetR_C_8"/>
    <property type="match status" value="1"/>
</dbReference>
<evidence type="ECO:0000256" key="2">
    <source>
        <dbReference type="PROSITE-ProRule" id="PRU00335"/>
    </source>
</evidence>
<evidence type="ECO:0000313" key="5">
    <source>
        <dbReference type="Proteomes" id="UP000502998"/>
    </source>
</evidence>
<dbReference type="GO" id="GO:0003677">
    <property type="term" value="F:DNA binding"/>
    <property type="evidence" value="ECO:0007669"/>
    <property type="project" value="UniProtKB-UniRule"/>
</dbReference>
<gene>
    <name evidence="4" type="ORF">EsVE80_17820</name>
</gene>
<evidence type="ECO:0000256" key="1">
    <source>
        <dbReference type="ARBA" id="ARBA00023125"/>
    </source>
</evidence>
<reference evidence="4 5" key="1">
    <citation type="submission" date="2020-02" db="EMBL/GenBank/DDBJ databases">
        <title>Characterization of vanA genotype vancomycin-resistant Enterococcus saigonensis VE80.</title>
        <authorList>
            <person name="Harada T."/>
            <person name="Motooka D."/>
            <person name="Nakamura S."/>
            <person name="Yamamoto Y."/>
            <person name="Kawahara R."/>
            <person name="Kawatsu K."/>
        </authorList>
    </citation>
    <scope>NUCLEOTIDE SEQUENCE [LARGE SCALE GENOMIC DNA]</scope>
    <source>
        <strain evidence="4 5">VE80</strain>
    </source>
</reference>
<dbReference type="InterPro" id="IPR009057">
    <property type="entry name" value="Homeodomain-like_sf"/>
</dbReference>
<dbReference type="SUPFAM" id="SSF46689">
    <property type="entry name" value="Homeodomain-like"/>
    <property type="match status" value="1"/>
</dbReference>
<dbReference type="Proteomes" id="UP000502998">
    <property type="component" value="Chromosome"/>
</dbReference>
<proteinExistence type="predicted"/>
<sequence length="190" mass="22157">MVGIKNNRRSQMTKKIIQQEFLQLLQNKALDAITITEIAQAADINRGTFYKYYTDPRDLMNQIETEFFRDVLQRLNTEQPNFDSWLENLLVIFVENRQLATIILLNQTKEQNFNSLLKEIKPASIAHFSAVFDTHNEADLELYFSYFISGALGCIKTWLLQYPKKTPQEIVQILQSSFPVNIAQQLKLNH</sequence>
<organism evidence="4 5">
    <name type="scientific">Enterococcus saigonensis</name>
    <dbReference type="NCBI Taxonomy" id="1805431"/>
    <lineage>
        <taxon>Bacteria</taxon>
        <taxon>Bacillati</taxon>
        <taxon>Bacillota</taxon>
        <taxon>Bacilli</taxon>
        <taxon>Lactobacillales</taxon>
        <taxon>Enterococcaceae</taxon>
        <taxon>Enterococcus</taxon>
    </lineage>
</organism>
<dbReference type="InterPro" id="IPR039532">
    <property type="entry name" value="TetR_C_Firmicutes"/>
</dbReference>
<protein>
    <submittedName>
        <fullName evidence="4">TetR family transcriptional regulator</fullName>
    </submittedName>
</protein>
<feature type="DNA-binding region" description="H-T-H motif" evidence="2">
    <location>
        <begin position="34"/>
        <end position="53"/>
    </location>
</feature>
<dbReference type="EMBL" id="AP022822">
    <property type="protein sequence ID" value="BCA86259.1"/>
    <property type="molecule type" value="Genomic_DNA"/>
</dbReference>
<evidence type="ECO:0000313" key="4">
    <source>
        <dbReference type="EMBL" id="BCA86259.1"/>
    </source>
</evidence>
<dbReference type="RefSeq" id="WP_173103434.1">
    <property type="nucleotide sequence ID" value="NZ_AP022822.1"/>
</dbReference>
<evidence type="ECO:0000259" key="3">
    <source>
        <dbReference type="PROSITE" id="PS50977"/>
    </source>
</evidence>
<keyword evidence="1 2" id="KW-0238">DNA-binding</keyword>
<dbReference type="PANTHER" id="PTHR43479:SF7">
    <property type="entry name" value="TETR-FAMILY TRANSCRIPTIONAL REGULATOR"/>
    <property type="match status" value="1"/>
</dbReference>
<accession>A0A679IDC9</accession>
<dbReference type="Gene3D" id="1.10.357.10">
    <property type="entry name" value="Tetracycline Repressor, domain 2"/>
    <property type="match status" value="1"/>
</dbReference>
<dbReference type="InterPro" id="IPR050624">
    <property type="entry name" value="HTH-type_Tx_Regulator"/>
</dbReference>
<keyword evidence="5" id="KW-1185">Reference proteome</keyword>
<dbReference type="InterPro" id="IPR001647">
    <property type="entry name" value="HTH_TetR"/>
</dbReference>
<name>A0A679IDC9_9ENTE</name>
<dbReference type="PROSITE" id="PS50977">
    <property type="entry name" value="HTH_TETR_2"/>
    <property type="match status" value="1"/>
</dbReference>
<feature type="domain" description="HTH tetR-type" evidence="3">
    <location>
        <begin position="11"/>
        <end position="71"/>
    </location>
</feature>
<dbReference type="PANTHER" id="PTHR43479">
    <property type="entry name" value="ACREF/ENVCD OPERON REPRESSOR-RELATED"/>
    <property type="match status" value="1"/>
</dbReference>
<dbReference type="Pfam" id="PF00440">
    <property type="entry name" value="TetR_N"/>
    <property type="match status" value="1"/>
</dbReference>
<dbReference type="AlphaFoldDB" id="A0A679IDC9"/>
<dbReference type="KEGG" id="esg:EsVE80_17820"/>